<evidence type="ECO:0000256" key="5">
    <source>
        <dbReference type="ARBA" id="ARBA00022846"/>
    </source>
</evidence>
<evidence type="ECO:0000313" key="14">
    <source>
        <dbReference type="Proteomes" id="UP000324091"/>
    </source>
</evidence>
<comment type="subcellular location">
    <subcellularLocation>
        <location evidence="1">Cytoplasm</location>
        <location evidence="1">Cytoskeleton</location>
        <location evidence="1">Flagellum axoneme</location>
    </subcellularLocation>
</comment>
<keyword evidence="2" id="KW-0963">Cytoplasm</keyword>
<evidence type="ECO:0000256" key="10">
    <source>
        <dbReference type="ARBA" id="ARBA00038378"/>
    </source>
</evidence>
<dbReference type="Gene3D" id="3.80.10.10">
    <property type="entry name" value="Ribonuclease Inhibitor"/>
    <property type="match status" value="1"/>
</dbReference>
<dbReference type="InterPro" id="IPR032675">
    <property type="entry name" value="LRR_dom_sf"/>
</dbReference>
<dbReference type="PROSITE" id="PS51450">
    <property type="entry name" value="LRR"/>
    <property type="match status" value="3"/>
</dbReference>
<comment type="similarity">
    <text evidence="10">Belongs to the DRC3 family.</text>
</comment>
<reference evidence="13 14" key="1">
    <citation type="submission" date="2019-04" db="EMBL/GenBank/DDBJ databases">
        <title>Chromosome genome assembly for Takifugu flavidus.</title>
        <authorList>
            <person name="Xiao S."/>
        </authorList>
    </citation>
    <scope>NUCLEOTIDE SEQUENCE [LARGE SCALE GENOMIC DNA]</scope>
    <source>
        <strain evidence="13">HTHZ2018</strain>
        <tissue evidence="13">Muscle</tissue>
    </source>
</reference>
<protein>
    <recommendedName>
        <fullName evidence="11">Dynein regulatory complex subunit 3</fullName>
    </recommendedName>
</protein>
<proteinExistence type="inferred from homology"/>
<evidence type="ECO:0000256" key="2">
    <source>
        <dbReference type="ARBA" id="ARBA00022490"/>
    </source>
</evidence>
<evidence type="ECO:0000256" key="9">
    <source>
        <dbReference type="ARBA" id="ARBA00023273"/>
    </source>
</evidence>
<feature type="coiled-coil region" evidence="12">
    <location>
        <begin position="9"/>
        <end position="36"/>
    </location>
</feature>
<keyword evidence="8" id="KW-0206">Cytoskeleton</keyword>
<dbReference type="PANTHER" id="PTHR45973:SF12">
    <property type="entry name" value="DYNEIN REGULATORY COMPLEX SUBUNIT 3"/>
    <property type="match status" value="1"/>
</dbReference>
<keyword evidence="9" id="KW-0966">Cell projection</keyword>
<sequence length="472" mass="55159">MRGNMLAKRDADKANVMDVENLLEEAMKELPDEQARKIANEDGLQYSDVHTLELDFRNIIRIDSYRDFKSLAKLYLNNNSIEKIEGLEYLINLKLLDLSSNNIKKIEGLENLRKLEMLLLAKNKISVIENMDTLEELTIFNIGHNCIEHRDNVFYLRRFKKLFTLCLFGNPAFQDDDYTSDITSQFPQLMYLDYKLCRDSTKNQGSGTYRYADDETWCEDLLDPNADEKAKQKKEAQLKLHMGQLSQFCNQLFELGLGEQKRREAEVNLFYSGQRQTLRDEQEEISDILTTFEEKHEKKIEELQNLSDAEELAIDIEDFNDEIKEVFNILIGREVELLSGLEDIMALFETNISDMVYTFVMCRDLESSFYKKISENAQATPDNIGTDSLEVSEEAERLFTGGETLVKKLAVSHDNRLEKLKNREAQLIERLSAWKVDLLKEIKDKHIKQNHFRVTCIYAYIKHFKDQLEELQ</sequence>
<organism evidence="13 14">
    <name type="scientific">Takifugu flavidus</name>
    <name type="common">sansaifugu</name>
    <dbReference type="NCBI Taxonomy" id="433684"/>
    <lineage>
        <taxon>Eukaryota</taxon>
        <taxon>Metazoa</taxon>
        <taxon>Chordata</taxon>
        <taxon>Craniata</taxon>
        <taxon>Vertebrata</taxon>
        <taxon>Euteleostomi</taxon>
        <taxon>Actinopterygii</taxon>
        <taxon>Neopterygii</taxon>
        <taxon>Teleostei</taxon>
        <taxon>Neoteleostei</taxon>
        <taxon>Acanthomorphata</taxon>
        <taxon>Eupercaria</taxon>
        <taxon>Tetraodontiformes</taxon>
        <taxon>Tetradontoidea</taxon>
        <taxon>Tetraodontidae</taxon>
        <taxon>Takifugu</taxon>
    </lineage>
</organism>
<dbReference type="InterPro" id="IPR050576">
    <property type="entry name" value="Cilia_flagella_integrity"/>
</dbReference>
<evidence type="ECO:0000256" key="4">
    <source>
        <dbReference type="ARBA" id="ARBA00022737"/>
    </source>
</evidence>
<dbReference type="Proteomes" id="UP000324091">
    <property type="component" value="Chromosome 18"/>
</dbReference>
<evidence type="ECO:0000256" key="6">
    <source>
        <dbReference type="ARBA" id="ARBA00023054"/>
    </source>
</evidence>
<comment type="caution">
    <text evidence="13">The sequence shown here is derived from an EMBL/GenBank/DDBJ whole genome shotgun (WGS) entry which is preliminary data.</text>
</comment>
<dbReference type="SMART" id="SM00365">
    <property type="entry name" value="LRR_SD22"/>
    <property type="match status" value="3"/>
</dbReference>
<accession>A0A5C6NQX4</accession>
<evidence type="ECO:0000256" key="12">
    <source>
        <dbReference type="SAM" id="Coils"/>
    </source>
</evidence>
<keyword evidence="4" id="KW-0677">Repeat</keyword>
<feature type="coiled-coil region" evidence="12">
    <location>
        <begin position="410"/>
        <end position="437"/>
    </location>
</feature>
<keyword evidence="14" id="KW-1185">Reference proteome</keyword>
<keyword evidence="6 12" id="KW-0175">Coiled coil</keyword>
<evidence type="ECO:0000256" key="11">
    <source>
        <dbReference type="ARBA" id="ARBA00040950"/>
    </source>
</evidence>
<dbReference type="GO" id="GO:0005929">
    <property type="term" value="C:cilium"/>
    <property type="evidence" value="ECO:0007669"/>
    <property type="project" value="TreeGrafter"/>
</dbReference>
<keyword evidence="7" id="KW-0969">Cilium</keyword>
<evidence type="ECO:0000313" key="13">
    <source>
        <dbReference type="EMBL" id="TWW69932.1"/>
    </source>
</evidence>
<dbReference type="EMBL" id="RHFK02000010">
    <property type="protein sequence ID" value="TWW69932.1"/>
    <property type="molecule type" value="Genomic_DNA"/>
</dbReference>
<keyword evidence="3" id="KW-0433">Leucine-rich repeat</keyword>
<dbReference type="PANTHER" id="PTHR45973">
    <property type="entry name" value="PROTEIN PHOSPHATASE 1 REGULATORY SUBUNIT SDS22-RELATED"/>
    <property type="match status" value="1"/>
</dbReference>
<evidence type="ECO:0000256" key="1">
    <source>
        <dbReference type="ARBA" id="ARBA00004611"/>
    </source>
</evidence>
<evidence type="ECO:0000256" key="8">
    <source>
        <dbReference type="ARBA" id="ARBA00023212"/>
    </source>
</evidence>
<keyword evidence="5" id="KW-0282">Flagellum</keyword>
<dbReference type="Pfam" id="PF14580">
    <property type="entry name" value="LRR_9"/>
    <property type="match status" value="1"/>
</dbReference>
<evidence type="ECO:0000256" key="3">
    <source>
        <dbReference type="ARBA" id="ARBA00022614"/>
    </source>
</evidence>
<dbReference type="SUPFAM" id="SSF52058">
    <property type="entry name" value="L domain-like"/>
    <property type="match status" value="1"/>
</dbReference>
<gene>
    <name evidence="13" type="ORF">D4764_18G0007380</name>
</gene>
<dbReference type="InterPro" id="IPR001611">
    <property type="entry name" value="Leu-rich_rpt"/>
</dbReference>
<dbReference type="AlphaFoldDB" id="A0A5C6NQX4"/>
<evidence type="ECO:0000256" key="7">
    <source>
        <dbReference type="ARBA" id="ARBA00023069"/>
    </source>
</evidence>
<name>A0A5C6NQX4_9TELE</name>